<gene>
    <name evidence="3" type="ORF">CARUB_v10011488mg</name>
</gene>
<evidence type="ECO:0000313" key="3">
    <source>
        <dbReference type="EMBL" id="EOA38978.1"/>
    </source>
</evidence>
<feature type="compositionally biased region" description="Basic and acidic residues" evidence="1">
    <location>
        <begin position="135"/>
        <end position="155"/>
    </location>
</feature>
<name>R0IP98_9BRAS</name>
<evidence type="ECO:0000313" key="4">
    <source>
        <dbReference type="Proteomes" id="UP000029121"/>
    </source>
</evidence>
<accession>R0IP98</accession>
<sequence>MDKQLTLSNFFPRKSRNPRAPSETGPVPMATDDSPVTTVPADNDRETTANADALVQQAVIPQTVVEDSIPAKGRGTGEACETLEPPDAREEARLNSPQAEGDSGEANERGLAESVNANETSVNDSGETNDTGVGDSDKANERGLGDSGEANERGVGDPVETDEAVQERPRESSEILDPAGVDGGHQETSPKLSPAATGRINSYSSPEYLLDIVDSSFGGLLQLPIWRSSLSGKLVHQVLCRSLITDKRHEMWFVYGGHLIRFSLREFAILTGLNCNPYPPEEQIKKMQTPRGNSDPYWTKLFGPCSSMNIRDIVVWLKRDKRLPKSKGINGEKRLRLAIIVIVEGILVCDSSNVRATRKVAEMLRDIHSFDSFPWGRLSFERTIAITYLLGPDDAQTFAFRYVHQLTMCMTFHNSNILETEMDEKLQVECILRMDDTLDLGTITWADEEEDYRVDIICDAIQYGHIFKVDDWYGGFSNLPSMVKSKEEPTATTVPNPKKPAAIVTKRKTKRVRPPQDVDQEPPNSVPDVLHEMDKSSWPGETTIWPVVHNRRRKGM</sequence>
<dbReference type="AlphaFoldDB" id="R0IP98"/>
<dbReference type="PANTHER" id="PTHR48449:SF1">
    <property type="entry name" value="DUF1985 DOMAIN-CONTAINING PROTEIN"/>
    <property type="match status" value="1"/>
</dbReference>
<protein>
    <recommendedName>
        <fullName evidence="2">DUF1985 domain-containing protein</fullName>
    </recommendedName>
</protein>
<dbReference type="Proteomes" id="UP000029121">
    <property type="component" value="Unassembled WGS sequence"/>
</dbReference>
<feature type="domain" description="DUF1985" evidence="2">
    <location>
        <begin position="239"/>
        <end position="384"/>
    </location>
</feature>
<reference evidence="4" key="1">
    <citation type="journal article" date="2013" name="Nat. Genet.">
        <title>The Capsella rubella genome and the genomic consequences of rapid mating system evolution.</title>
        <authorList>
            <person name="Slotte T."/>
            <person name="Hazzouri K.M."/>
            <person name="Agren J.A."/>
            <person name="Koenig D."/>
            <person name="Maumus F."/>
            <person name="Guo Y.L."/>
            <person name="Steige K."/>
            <person name="Platts A.E."/>
            <person name="Escobar J.S."/>
            <person name="Newman L.K."/>
            <person name="Wang W."/>
            <person name="Mandakova T."/>
            <person name="Vello E."/>
            <person name="Smith L.M."/>
            <person name="Henz S.R."/>
            <person name="Steffen J."/>
            <person name="Takuno S."/>
            <person name="Brandvain Y."/>
            <person name="Coop G."/>
            <person name="Andolfatto P."/>
            <person name="Hu T.T."/>
            <person name="Blanchette M."/>
            <person name="Clark R.M."/>
            <person name="Quesneville H."/>
            <person name="Nordborg M."/>
            <person name="Gaut B.S."/>
            <person name="Lysak M.A."/>
            <person name="Jenkins J."/>
            <person name="Grimwood J."/>
            <person name="Chapman J."/>
            <person name="Prochnik S."/>
            <person name="Shu S."/>
            <person name="Rokhsar D."/>
            <person name="Schmutz J."/>
            <person name="Weigel D."/>
            <person name="Wright S.I."/>
        </authorList>
    </citation>
    <scope>NUCLEOTIDE SEQUENCE [LARGE SCALE GENOMIC DNA]</scope>
    <source>
        <strain evidence="4">cv. Monte Gargano</strain>
    </source>
</reference>
<feature type="compositionally biased region" description="Polar residues" evidence="1">
    <location>
        <begin position="115"/>
        <end position="131"/>
    </location>
</feature>
<organism evidence="3 4">
    <name type="scientific">Capsella rubella</name>
    <dbReference type="NCBI Taxonomy" id="81985"/>
    <lineage>
        <taxon>Eukaryota</taxon>
        <taxon>Viridiplantae</taxon>
        <taxon>Streptophyta</taxon>
        <taxon>Embryophyta</taxon>
        <taxon>Tracheophyta</taxon>
        <taxon>Spermatophyta</taxon>
        <taxon>Magnoliopsida</taxon>
        <taxon>eudicotyledons</taxon>
        <taxon>Gunneridae</taxon>
        <taxon>Pentapetalae</taxon>
        <taxon>rosids</taxon>
        <taxon>malvids</taxon>
        <taxon>Brassicales</taxon>
        <taxon>Brassicaceae</taxon>
        <taxon>Camelineae</taxon>
        <taxon>Capsella</taxon>
    </lineage>
</organism>
<dbReference type="PANTHER" id="PTHR48449">
    <property type="entry name" value="DUF1985 DOMAIN-CONTAINING PROTEIN"/>
    <property type="match status" value="1"/>
</dbReference>
<dbReference type="Pfam" id="PF09331">
    <property type="entry name" value="DUF1985"/>
    <property type="match status" value="1"/>
</dbReference>
<evidence type="ECO:0000259" key="2">
    <source>
        <dbReference type="Pfam" id="PF09331"/>
    </source>
</evidence>
<dbReference type="EMBL" id="KB870805">
    <property type="protein sequence ID" value="EOA38978.1"/>
    <property type="molecule type" value="Genomic_DNA"/>
</dbReference>
<keyword evidence="4" id="KW-1185">Reference proteome</keyword>
<dbReference type="InterPro" id="IPR015410">
    <property type="entry name" value="DUF1985"/>
</dbReference>
<evidence type="ECO:0000256" key="1">
    <source>
        <dbReference type="SAM" id="MobiDB-lite"/>
    </source>
</evidence>
<feature type="region of interest" description="Disordered" evidence="1">
    <location>
        <begin position="1"/>
        <end position="198"/>
    </location>
</feature>
<feature type="region of interest" description="Disordered" evidence="1">
    <location>
        <begin position="487"/>
        <end position="535"/>
    </location>
</feature>
<proteinExistence type="predicted"/>